<dbReference type="InterPro" id="IPR043502">
    <property type="entry name" value="DNA/RNA_pol_sf"/>
</dbReference>
<dbReference type="RefSeq" id="XP_016478797.1">
    <property type="nucleotide sequence ID" value="XM_016623311.1"/>
</dbReference>
<dbReference type="OrthoDB" id="536038at2759"/>
<name>A0A1S4APW4_TOBAC</name>
<dbReference type="CDD" id="cd01650">
    <property type="entry name" value="RT_nLTR_like"/>
    <property type="match status" value="1"/>
</dbReference>
<dbReference type="AlphaFoldDB" id="A0A1S4APW4"/>
<proteinExistence type="predicted"/>
<dbReference type="SUPFAM" id="SSF56672">
    <property type="entry name" value="DNA/RNA polymerases"/>
    <property type="match status" value="1"/>
</dbReference>
<dbReference type="Pfam" id="PF13966">
    <property type="entry name" value="zf-RVT"/>
    <property type="match status" value="1"/>
</dbReference>
<dbReference type="PANTHER" id="PTHR46890">
    <property type="entry name" value="NON-LTR RETROLELEMENT REVERSE TRANSCRIPTASE-LIKE PROTEIN-RELATED"/>
    <property type="match status" value="1"/>
</dbReference>
<feature type="domain" description="Reverse transcriptase" evidence="1">
    <location>
        <begin position="1"/>
        <end position="221"/>
    </location>
</feature>
<sequence>MELKDYRPISLIGSIYKIVAKILAERLKSVMEKLVSNQQNAFIKNRQITDASLIANEVMDWQLKRGGSGILCKLDIEKAFDQLNWVYLISILRQMGFGSMWIKFNTSTVKYSVLVNRSPVGFFSPQRGLRQGDPLSAKRLQWIRGFDVGVQSNINISHLLYADDTLIFYGADRDQVLHLNLTLLLFEALSGLHINMLKSVIYPVNEVHNLEELAGILGCNIGTLPTTYLGLPLRAKHNSSTIWKRVNEKFERRLASCKVLNQLDRIRKNFLWEGNSIVSLGEVEKGHSPKIPRRIGNQGPGNSQQMPTDEVALEVRLYCGPGPAQDRPRPAAHMGFGLNGWGGASDGRYSVKAGYRLIMARNGITDLWPWKLIWRTRLLPKVICFSWTALYEACLTQENLVKRNFHWVMPHNMKEAFQSWGSWKVDKIIKNIWKMIPAYTGETAKAAESRRLRFAGDGDGDGDGDGGVWRRGSKGGFWFIDGERRIF</sequence>
<evidence type="ECO:0000313" key="2">
    <source>
        <dbReference type="RefSeq" id="XP_016478797.1"/>
    </source>
</evidence>
<dbReference type="STRING" id="4097.A0A1S4APW4"/>
<accession>A0A1S4APW4</accession>
<evidence type="ECO:0000259" key="1">
    <source>
        <dbReference type="PROSITE" id="PS50878"/>
    </source>
</evidence>
<dbReference type="Pfam" id="PF00078">
    <property type="entry name" value="RVT_1"/>
    <property type="match status" value="1"/>
</dbReference>
<organism evidence="2">
    <name type="scientific">Nicotiana tabacum</name>
    <name type="common">Common tobacco</name>
    <dbReference type="NCBI Taxonomy" id="4097"/>
    <lineage>
        <taxon>Eukaryota</taxon>
        <taxon>Viridiplantae</taxon>
        <taxon>Streptophyta</taxon>
        <taxon>Embryophyta</taxon>
        <taxon>Tracheophyta</taxon>
        <taxon>Spermatophyta</taxon>
        <taxon>Magnoliopsida</taxon>
        <taxon>eudicotyledons</taxon>
        <taxon>Gunneridae</taxon>
        <taxon>Pentapetalae</taxon>
        <taxon>asterids</taxon>
        <taxon>lamiids</taxon>
        <taxon>Solanales</taxon>
        <taxon>Solanaceae</taxon>
        <taxon>Nicotianoideae</taxon>
        <taxon>Nicotianeae</taxon>
        <taxon>Nicotiana</taxon>
    </lineage>
</organism>
<dbReference type="InterPro" id="IPR000477">
    <property type="entry name" value="RT_dom"/>
</dbReference>
<dbReference type="PANTHER" id="PTHR46890:SF45">
    <property type="entry name" value="REVERSE TRANSCRIPTASE DOMAIN-CONTAINING PROTEIN"/>
    <property type="match status" value="1"/>
</dbReference>
<gene>
    <name evidence="2" type="primary">LOC107800154</name>
</gene>
<dbReference type="PaxDb" id="4097-A0A1S4APW4"/>
<dbReference type="InterPro" id="IPR052343">
    <property type="entry name" value="Retrotransposon-Effector_Assoc"/>
</dbReference>
<dbReference type="InterPro" id="IPR026960">
    <property type="entry name" value="RVT-Znf"/>
</dbReference>
<reference evidence="2" key="1">
    <citation type="submission" date="2025-08" db="UniProtKB">
        <authorList>
            <consortium name="RefSeq"/>
        </authorList>
    </citation>
    <scope>IDENTIFICATION</scope>
</reference>
<dbReference type="KEGG" id="nta:107800154"/>
<protein>
    <recommendedName>
        <fullName evidence="1">Reverse transcriptase domain-containing protein</fullName>
    </recommendedName>
</protein>
<dbReference type="PROSITE" id="PS50878">
    <property type="entry name" value="RT_POL"/>
    <property type="match status" value="1"/>
</dbReference>